<comment type="catalytic activity">
    <reaction evidence="8">
        <text>sn-glycerol 1-phosphate + all-trans-heptaprenyl diphosphate = 3-heptaprenyl-sn-glycero-1-phosphate + diphosphate</text>
        <dbReference type="Rhea" id="RHEA:33495"/>
        <dbReference type="ChEBI" id="CHEBI:33019"/>
        <dbReference type="ChEBI" id="CHEBI:57685"/>
        <dbReference type="ChEBI" id="CHEBI:58206"/>
        <dbReference type="ChEBI" id="CHEBI:64781"/>
        <dbReference type="EC" id="2.5.1.n9"/>
    </reaction>
</comment>
<dbReference type="KEGG" id="dbc:MFMK1_001485"/>
<dbReference type="RefSeq" id="WP_366924506.1">
    <property type="nucleotide sequence ID" value="NZ_CP121694.1"/>
</dbReference>
<keyword evidence="5" id="KW-0443">Lipid metabolism</keyword>
<dbReference type="GO" id="GO:0046872">
    <property type="term" value="F:metal ion binding"/>
    <property type="evidence" value="ECO:0007669"/>
    <property type="project" value="UniProtKB-KW"/>
</dbReference>
<name>A0AAU0UMZ9_9FIRM</name>
<evidence type="ECO:0000313" key="9">
    <source>
        <dbReference type="EMBL" id="WRO21675.1"/>
    </source>
</evidence>
<keyword evidence="3" id="KW-0479">Metal-binding</keyword>
<dbReference type="PANTHER" id="PTHR40029:SF2">
    <property type="entry name" value="HEPTAPRENYLGLYCERYL PHOSPHATE SYNTHASE"/>
    <property type="match status" value="1"/>
</dbReference>
<evidence type="ECO:0000256" key="2">
    <source>
        <dbReference type="ARBA" id="ARBA00022679"/>
    </source>
</evidence>
<reference evidence="9 10" key="1">
    <citation type="submission" date="2023-04" db="EMBL/GenBank/DDBJ databases">
        <authorList>
            <person name="Hsu D."/>
        </authorList>
    </citation>
    <scope>NUCLEOTIDE SEQUENCE [LARGE SCALE GENOMIC DNA]</scope>
    <source>
        <strain evidence="9 10">MK1</strain>
    </source>
</reference>
<protein>
    <submittedName>
        <fullName evidence="9">Heptaprenylglyceryl phosphate synthase</fullName>
        <ecNumber evidence="9">2.5.1.n9</ecNumber>
    </submittedName>
</protein>
<keyword evidence="1" id="KW-0444">Lipid biosynthesis</keyword>
<dbReference type="InterPro" id="IPR008205">
    <property type="entry name" value="GGGP_HepGP_synthase"/>
</dbReference>
<evidence type="ECO:0000256" key="8">
    <source>
        <dbReference type="ARBA" id="ARBA00048318"/>
    </source>
</evidence>
<gene>
    <name evidence="9" type="ORF">MFMK1_001485</name>
</gene>
<dbReference type="Proteomes" id="UP001329915">
    <property type="component" value="Chromosome"/>
</dbReference>
<evidence type="ECO:0000256" key="1">
    <source>
        <dbReference type="ARBA" id="ARBA00022516"/>
    </source>
</evidence>
<accession>A0AAU0UMZ9</accession>
<keyword evidence="4" id="KW-0460">Magnesium</keyword>
<evidence type="ECO:0000256" key="6">
    <source>
        <dbReference type="ARBA" id="ARBA00023209"/>
    </source>
</evidence>
<dbReference type="SUPFAM" id="SSF51395">
    <property type="entry name" value="FMN-linked oxidoreductases"/>
    <property type="match status" value="1"/>
</dbReference>
<dbReference type="InterPro" id="IPR039074">
    <property type="entry name" value="GGGP/HepGP_synthase_I"/>
</dbReference>
<evidence type="ECO:0000256" key="5">
    <source>
        <dbReference type="ARBA" id="ARBA00023098"/>
    </source>
</evidence>
<dbReference type="PANTHER" id="PTHR40029">
    <property type="match status" value="1"/>
</dbReference>
<dbReference type="GO" id="GO:0120536">
    <property type="term" value="F:heptaprenylglyceryl phosphate synthase activity"/>
    <property type="evidence" value="ECO:0007669"/>
    <property type="project" value="UniProtKB-ARBA"/>
</dbReference>
<dbReference type="NCBIfam" id="NF003199">
    <property type="entry name" value="PRK04169.1-3"/>
    <property type="match status" value="1"/>
</dbReference>
<dbReference type="InterPro" id="IPR038597">
    <property type="entry name" value="GGGP/HepGP_synthase_sf"/>
</dbReference>
<evidence type="ECO:0000256" key="4">
    <source>
        <dbReference type="ARBA" id="ARBA00022842"/>
    </source>
</evidence>
<dbReference type="NCBIfam" id="TIGR01768">
    <property type="entry name" value="GGGP-family"/>
    <property type="match status" value="1"/>
</dbReference>
<organism evidence="9 10">
    <name type="scientific">Metallumcola ferriviriculae</name>
    <dbReference type="NCBI Taxonomy" id="3039180"/>
    <lineage>
        <taxon>Bacteria</taxon>
        <taxon>Bacillati</taxon>
        <taxon>Bacillota</taxon>
        <taxon>Clostridia</taxon>
        <taxon>Neomoorellales</taxon>
        <taxon>Desulfitibacteraceae</taxon>
        <taxon>Metallumcola</taxon>
    </lineage>
</organism>
<evidence type="ECO:0000313" key="10">
    <source>
        <dbReference type="Proteomes" id="UP001329915"/>
    </source>
</evidence>
<dbReference type="GO" id="GO:0046474">
    <property type="term" value="P:glycerophospholipid biosynthetic process"/>
    <property type="evidence" value="ECO:0007669"/>
    <property type="project" value="UniProtKB-ARBA"/>
</dbReference>
<keyword evidence="7" id="KW-1208">Phospholipid metabolism</keyword>
<dbReference type="EMBL" id="CP121694">
    <property type="protein sequence ID" value="WRO21675.1"/>
    <property type="molecule type" value="Genomic_DNA"/>
</dbReference>
<dbReference type="AlphaFoldDB" id="A0AAU0UMZ9"/>
<proteinExistence type="predicted"/>
<keyword evidence="10" id="KW-1185">Reference proteome</keyword>
<keyword evidence="6" id="KW-0594">Phospholipid biosynthesis</keyword>
<keyword evidence="2 9" id="KW-0808">Transferase</keyword>
<dbReference type="Gene3D" id="3.20.20.390">
    <property type="entry name" value="FMN-linked oxidoreductases"/>
    <property type="match status" value="1"/>
</dbReference>
<dbReference type="Pfam" id="PF01884">
    <property type="entry name" value="PcrB"/>
    <property type="match status" value="1"/>
</dbReference>
<evidence type="ECO:0000256" key="3">
    <source>
        <dbReference type="ARBA" id="ARBA00022723"/>
    </source>
</evidence>
<sequence>MRNIESEKVIVKLDPDKQLTQLAEQVIAELPLNTIVIGGTQNIAAENSRRLFKLIKSLGYQGRVFQELSSPDAIIFEADGYLLPLILNSTNLYWLRDAHLAAIKKYGDFIPWDNITVEGYLVCNPHSAVSKKTGAVCQDSEDAAVYVRLAEEVYNLPNFYIEYSGTYGDTNLVQACADARESIHLIYGGGIATLEQAEGMLSLVDTIVIGNLIYDDAKELMKIVNCLYNR</sequence>
<dbReference type="EC" id="2.5.1.n9" evidence="9"/>
<evidence type="ECO:0000256" key="7">
    <source>
        <dbReference type="ARBA" id="ARBA00023264"/>
    </source>
</evidence>